<dbReference type="EMBL" id="JADBJN010000002">
    <property type="protein sequence ID" value="KAG5676154.1"/>
    <property type="molecule type" value="Genomic_DNA"/>
</dbReference>
<sequence>MTEKVETVANQGGQEDKNDGDHSQTDLTQLELDIIKQIEYYFGESNLRRDKFLNSKIAEDKDGWVPISVLLTFNRLKALTEDANVIAESVDKSSNGLVQVSEDKQKIRRHPENPLPEFNEERRKELQARTAYAKGFPLDSTMNTLLEYFKNNFDKVENVMMRKYYCPKTKVYLFKGSVYVLFSNKENAEEFVQRPDLKYGEKDLLRYMQKDYLEKKKTEKSKYDKKQKKKEEDKDEIVLPKNAVIHFTGVEGDIMREDIKKRVLEIDPSLVIAFVHFERGAKEGQLRFSKEDDGKKFLEKLENGKMKLKELELTMSLVEGEQEETFLKEAIEDMRKARQRGQQKNNKGRKGGGKNDRKRKHENESEDVPTKQTKVDEEPSVVTVAE</sequence>
<dbReference type="Pfam" id="PF05383">
    <property type="entry name" value="La"/>
    <property type="match status" value="1"/>
</dbReference>
<dbReference type="SMART" id="SM00715">
    <property type="entry name" value="LA"/>
    <property type="match status" value="1"/>
</dbReference>
<accession>A0A9J6C2A5</accession>
<keyword evidence="3" id="KW-0539">Nucleus</keyword>
<keyword evidence="2 4" id="KW-0694">RNA-binding</keyword>
<keyword evidence="10" id="KW-1185">Reference proteome</keyword>
<dbReference type="Pfam" id="PF08777">
    <property type="entry name" value="RRM_3"/>
    <property type="match status" value="1"/>
</dbReference>
<dbReference type="InterPro" id="IPR035979">
    <property type="entry name" value="RBD_domain_sf"/>
</dbReference>
<name>A0A9J6C2A5_POLVA</name>
<dbReference type="InterPro" id="IPR036390">
    <property type="entry name" value="WH_DNA-bd_sf"/>
</dbReference>
<dbReference type="GO" id="GO:0045727">
    <property type="term" value="P:positive regulation of translation"/>
    <property type="evidence" value="ECO:0007669"/>
    <property type="project" value="TreeGrafter"/>
</dbReference>
<evidence type="ECO:0000259" key="6">
    <source>
        <dbReference type="PROSITE" id="PS50102"/>
    </source>
</evidence>
<dbReference type="CDD" id="cd12291">
    <property type="entry name" value="RRM1_La"/>
    <property type="match status" value="1"/>
</dbReference>
<feature type="domain" description="HTH La-type RNA-binding" evidence="7">
    <location>
        <begin position="24"/>
        <end position="117"/>
    </location>
</feature>
<dbReference type="InterPro" id="IPR045180">
    <property type="entry name" value="La_dom_prot"/>
</dbReference>
<evidence type="ECO:0000256" key="5">
    <source>
        <dbReference type="SAM" id="MobiDB-lite"/>
    </source>
</evidence>
<dbReference type="Gene3D" id="3.30.70.330">
    <property type="match status" value="2"/>
</dbReference>
<dbReference type="InterPro" id="IPR014886">
    <property type="entry name" value="La_xRRM"/>
</dbReference>
<dbReference type="PROSITE" id="PS51939">
    <property type="entry name" value="XRRM"/>
    <property type="match status" value="1"/>
</dbReference>
<feature type="region of interest" description="Disordered" evidence="5">
    <location>
        <begin position="1"/>
        <end position="24"/>
    </location>
</feature>
<dbReference type="Gene3D" id="1.10.10.10">
    <property type="entry name" value="Winged helix-like DNA-binding domain superfamily/Winged helix DNA-binding domain"/>
    <property type="match status" value="1"/>
</dbReference>
<evidence type="ECO:0000259" key="7">
    <source>
        <dbReference type="PROSITE" id="PS50961"/>
    </source>
</evidence>
<dbReference type="OrthoDB" id="439993at2759"/>
<dbReference type="SUPFAM" id="SSF54928">
    <property type="entry name" value="RNA-binding domain, RBD"/>
    <property type="match status" value="2"/>
</dbReference>
<evidence type="ECO:0000256" key="4">
    <source>
        <dbReference type="PROSITE-ProRule" id="PRU00332"/>
    </source>
</evidence>
<dbReference type="PANTHER" id="PTHR22792">
    <property type="entry name" value="LUPUS LA PROTEIN-RELATED"/>
    <property type="match status" value="1"/>
</dbReference>
<dbReference type="PANTHER" id="PTHR22792:SF166">
    <property type="entry name" value="LUPUS LA PROTEIN HOMOLOG"/>
    <property type="match status" value="1"/>
</dbReference>
<gene>
    <name evidence="9" type="ORF">PVAND_006003</name>
</gene>
<reference evidence="9" key="1">
    <citation type="submission" date="2021-03" db="EMBL/GenBank/DDBJ databases">
        <title>Chromosome level genome of the anhydrobiotic midge Polypedilum vanderplanki.</title>
        <authorList>
            <person name="Yoshida Y."/>
            <person name="Kikawada T."/>
            <person name="Gusev O."/>
        </authorList>
    </citation>
    <scope>NUCLEOTIDE SEQUENCE</scope>
    <source>
        <strain evidence="9">NIAS01</strain>
        <tissue evidence="9">Whole body or cell culture</tissue>
    </source>
</reference>
<dbReference type="AlphaFoldDB" id="A0A9J6C2A5"/>
<dbReference type="PROSITE" id="PS50102">
    <property type="entry name" value="RRM"/>
    <property type="match status" value="1"/>
</dbReference>
<dbReference type="GO" id="GO:0008033">
    <property type="term" value="P:tRNA processing"/>
    <property type="evidence" value="ECO:0007669"/>
    <property type="project" value="TreeGrafter"/>
</dbReference>
<feature type="domain" description="RRM" evidence="6">
    <location>
        <begin position="129"/>
        <end position="226"/>
    </location>
</feature>
<dbReference type="GO" id="GO:0005829">
    <property type="term" value="C:cytosol"/>
    <property type="evidence" value="ECO:0007669"/>
    <property type="project" value="TreeGrafter"/>
</dbReference>
<dbReference type="GO" id="GO:0010494">
    <property type="term" value="C:cytoplasmic stress granule"/>
    <property type="evidence" value="ECO:0007669"/>
    <property type="project" value="TreeGrafter"/>
</dbReference>
<evidence type="ECO:0000256" key="3">
    <source>
        <dbReference type="ARBA" id="ARBA00023242"/>
    </source>
</evidence>
<dbReference type="GO" id="GO:0005634">
    <property type="term" value="C:nucleus"/>
    <property type="evidence" value="ECO:0007669"/>
    <property type="project" value="UniProtKB-SubCell"/>
</dbReference>
<proteinExistence type="predicted"/>
<dbReference type="InterPro" id="IPR002344">
    <property type="entry name" value="Lupus_La"/>
</dbReference>
<feature type="region of interest" description="Disordered" evidence="5">
    <location>
        <begin position="329"/>
        <end position="386"/>
    </location>
</feature>
<evidence type="ECO:0000256" key="2">
    <source>
        <dbReference type="ARBA" id="ARBA00022884"/>
    </source>
</evidence>
<feature type="compositionally biased region" description="Basic residues" evidence="5">
    <location>
        <begin position="337"/>
        <end position="360"/>
    </location>
</feature>
<dbReference type="InterPro" id="IPR000504">
    <property type="entry name" value="RRM_dom"/>
</dbReference>
<dbReference type="SUPFAM" id="SSF46785">
    <property type="entry name" value="Winged helix' DNA-binding domain"/>
    <property type="match status" value="1"/>
</dbReference>
<dbReference type="PROSITE" id="PS50961">
    <property type="entry name" value="HTH_LA"/>
    <property type="match status" value="1"/>
</dbReference>
<protein>
    <submittedName>
        <fullName evidence="9">Uncharacterized protein</fullName>
    </submittedName>
</protein>
<evidence type="ECO:0000256" key="1">
    <source>
        <dbReference type="ARBA" id="ARBA00004123"/>
    </source>
</evidence>
<dbReference type="Proteomes" id="UP001107558">
    <property type="component" value="Chromosome 2"/>
</dbReference>
<comment type="caution">
    <text evidence="9">The sequence shown here is derived from an EMBL/GenBank/DDBJ whole genome shotgun (WGS) entry which is preliminary data.</text>
</comment>
<dbReference type="GO" id="GO:0003729">
    <property type="term" value="F:mRNA binding"/>
    <property type="evidence" value="ECO:0007669"/>
    <property type="project" value="TreeGrafter"/>
</dbReference>
<dbReference type="PRINTS" id="PR00302">
    <property type="entry name" value="LUPUSLA"/>
</dbReference>
<evidence type="ECO:0000313" key="10">
    <source>
        <dbReference type="Proteomes" id="UP001107558"/>
    </source>
</evidence>
<dbReference type="InterPro" id="IPR012677">
    <property type="entry name" value="Nucleotide-bd_a/b_plait_sf"/>
</dbReference>
<organism evidence="9 10">
    <name type="scientific">Polypedilum vanderplanki</name>
    <name type="common">Sleeping chironomid midge</name>
    <dbReference type="NCBI Taxonomy" id="319348"/>
    <lineage>
        <taxon>Eukaryota</taxon>
        <taxon>Metazoa</taxon>
        <taxon>Ecdysozoa</taxon>
        <taxon>Arthropoda</taxon>
        <taxon>Hexapoda</taxon>
        <taxon>Insecta</taxon>
        <taxon>Pterygota</taxon>
        <taxon>Neoptera</taxon>
        <taxon>Endopterygota</taxon>
        <taxon>Diptera</taxon>
        <taxon>Nematocera</taxon>
        <taxon>Chironomoidea</taxon>
        <taxon>Chironomidae</taxon>
        <taxon>Chironominae</taxon>
        <taxon>Polypedilum</taxon>
        <taxon>Polypedilum</taxon>
    </lineage>
</organism>
<dbReference type="InterPro" id="IPR036388">
    <property type="entry name" value="WH-like_DNA-bd_sf"/>
</dbReference>
<evidence type="ECO:0000259" key="8">
    <source>
        <dbReference type="PROSITE" id="PS51939"/>
    </source>
</evidence>
<evidence type="ECO:0000313" key="9">
    <source>
        <dbReference type="EMBL" id="KAG5676154.1"/>
    </source>
</evidence>
<dbReference type="InterPro" id="IPR006630">
    <property type="entry name" value="La_HTH"/>
</dbReference>
<feature type="domain" description="XRRM" evidence="8">
    <location>
        <begin position="238"/>
        <end position="361"/>
    </location>
</feature>
<comment type="subcellular location">
    <subcellularLocation>
        <location evidence="1">Nucleus</location>
    </subcellularLocation>
</comment>
<dbReference type="GO" id="GO:1990904">
    <property type="term" value="C:ribonucleoprotein complex"/>
    <property type="evidence" value="ECO:0007669"/>
    <property type="project" value="UniProtKB-UniRule"/>
</dbReference>
<feature type="compositionally biased region" description="Basic and acidic residues" evidence="5">
    <location>
        <begin position="14"/>
        <end position="24"/>
    </location>
</feature>